<dbReference type="PANTHER" id="PTHR39323">
    <property type="entry name" value="BLR1149 PROTEIN"/>
    <property type="match status" value="1"/>
</dbReference>
<sequence>MPAHVEIELRGERLWLLADRALYWPARKALLVADVHIGKAASYRALHQPVPRGTTAATLERLDGLLDAYACERMIVLGDFIHARSGRAPATLALLRAWRERHSQLHIHLVRGNHDRHAGDPPAALGVEVVDEPWLVGPFALQHEPLAHPTHTVLAGHVHPVWILRGRARQRLRLPCFVIDEQVSLLPAFGEFTGGWEVDLRPPARLYLAGDGQVWALAR</sequence>
<dbReference type="PIRSF" id="PIRSF000887">
    <property type="entry name" value="Pesterase_MJ0037"/>
    <property type="match status" value="1"/>
</dbReference>
<dbReference type="GO" id="GO:0016787">
    <property type="term" value="F:hydrolase activity"/>
    <property type="evidence" value="ECO:0007669"/>
    <property type="project" value="InterPro"/>
</dbReference>
<dbReference type="InterPro" id="IPR026336">
    <property type="entry name" value="PdeM-like"/>
</dbReference>
<evidence type="ECO:0000259" key="1">
    <source>
        <dbReference type="Pfam" id="PF00149"/>
    </source>
</evidence>
<dbReference type="GO" id="GO:0004386">
    <property type="term" value="F:helicase activity"/>
    <property type="evidence" value="ECO:0007669"/>
    <property type="project" value="UniProtKB-KW"/>
</dbReference>
<dbReference type="EMBL" id="LUCV01000030">
    <property type="protein sequence ID" value="OAI88486.1"/>
    <property type="molecule type" value="Genomic_DNA"/>
</dbReference>
<name>A0A177SGP8_PSEPU</name>
<protein>
    <submittedName>
        <fullName evidence="2">DEAD/DEAH box helicase</fullName>
    </submittedName>
</protein>
<dbReference type="Pfam" id="PF00149">
    <property type="entry name" value="Metallophos"/>
    <property type="match status" value="1"/>
</dbReference>
<dbReference type="AlphaFoldDB" id="A0A177SGP8"/>
<dbReference type="SUPFAM" id="SSF56300">
    <property type="entry name" value="Metallo-dependent phosphatases"/>
    <property type="match status" value="1"/>
</dbReference>
<dbReference type="InterPro" id="IPR024173">
    <property type="entry name" value="Pesterase_MJ0037-like"/>
</dbReference>
<keyword evidence="2" id="KW-0067">ATP-binding</keyword>
<dbReference type="Proteomes" id="UP000077752">
    <property type="component" value="Unassembled WGS sequence"/>
</dbReference>
<accession>A0A177SGP8</accession>
<dbReference type="InterPro" id="IPR004843">
    <property type="entry name" value="Calcineurin-like_PHP"/>
</dbReference>
<keyword evidence="2" id="KW-0347">Helicase</keyword>
<organism evidence="2 3">
    <name type="scientific">Pseudomonas putida</name>
    <name type="common">Arthrobacter siderocapsulatus</name>
    <dbReference type="NCBI Taxonomy" id="303"/>
    <lineage>
        <taxon>Bacteria</taxon>
        <taxon>Pseudomonadati</taxon>
        <taxon>Pseudomonadota</taxon>
        <taxon>Gammaproteobacteria</taxon>
        <taxon>Pseudomonadales</taxon>
        <taxon>Pseudomonadaceae</taxon>
        <taxon>Pseudomonas</taxon>
    </lineage>
</organism>
<reference evidence="2 3" key="1">
    <citation type="submission" date="2016-03" db="EMBL/GenBank/DDBJ databases">
        <title>Draft Genome Assembly of Pseudomonas putida strain CBF10-2.</title>
        <authorList>
            <person name="Iyer R.S."/>
            <person name="Damania A."/>
        </authorList>
    </citation>
    <scope>NUCLEOTIDE SEQUENCE [LARGE SCALE GENOMIC DNA]</scope>
    <source>
        <strain evidence="2 3">CBF10-2</strain>
    </source>
</reference>
<dbReference type="NCBIfam" id="TIGR04123">
    <property type="entry name" value="P_estr_lig_assc"/>
    <property type="match status" value="1"/>
</dbReference>
<feature type="domain" description="Calcineurin-like phosphoesterase" evidence="1">
    <location>
        <begin position="29"/>
        <end position="139"/>
    </location>
</feature>
<evidence type="ECO:0000313" key="3">
    <source>
        <dbReference type="Proteomes" id="UP000077752"/>
    </source>
</evidence>
<dbReference type="RefSeq" id="WP_064303666.1">
    <property type="nucleotide sequence ID" value="NZ_LUCV01000030.1"/>
</dbReference>
<dbReference type="PANTHER" id="PTHR39323:SF1">
    <property type="entry name" value="BLR1149 PROTEIN"/>
    <property type="match status" value="1"/>
</dbReference>
<comment type="caution">
    <text evidence="2">The sequence shown here is derived from an EMBL/GenBank/DDBJ whole genome shotgun (WGS) entry which is preliminary data.</text>
</comment>
<keyword evidence="2" id="KW-0547">Nucleotide-binding</keyword>
<proteinExistence type="predicted"/>
<dbReference type="InterPro" id="IPR029052">
    <property type="entry name" value="Metallo-depent_PP-like"/>
</dbReference>
<gene>
    <name evidence="2" type="ORF">AYO28_23165</name>
</gene>
<dbReference type="Gene3D" id="3.60.21.10">
    <property type="match status" value="1"/>
</dbReference>
<dbReference type="CDD" id="cd07391">
    <property type="entry name" value="MPP_PF1019"/>
    <property type="match status" value="1"/>
</dbReference>
<evidence type="ECO:0000313" key="2">
    <source>
        <dbReference type="EMBL" id="OAI88486.1"/>
    </source>
</evidence>
<keyword evidence="2" id="KW-0378">Hydrolase</keyword>